<sequence>MPLPQNPDYKVAKTKPKSSSATASKQCRFCDRKFSKVEHLKRHERSHTGERPYTCPKCLKSFSRSDVLIRHLKNHPRLSDKEIRNDQSERVVESTNNLLQQVTPSLTAAAASVIATLAPQACTEYSSKSKQDENRQFSVPSNEPITLGSQIPSGLDHLATIASRRDYGGCMMDPILHAESHQAPHEMYEDSINTDQSFNWNQVRSNIHVNFQIDPNLDPRLTQPEEFLQPSDQKKLEVKAQQNLTPIKGENCN</sequence>
<organism evidence="10 11">
    <name type="scientific">Uncinula necator</name>
    <name type="common">Grape powdery mildew</name>
    <dbReference type="NCBI Taxonomy" id="52586"/>
    <lineage>
        <taxon>Eukaryota</taxon>
        <taxon>Fungi</taxon>
        <taxon>Dikarya</taxon>
        <taxon>Ascomycota</taxon>
        <taxon>Pezizomycotina</taxon>
        <taxon>Leotiomycetes</taxon>
        <taxon>Erysiphales</taxon>
        <taxon>Erysiphaceae</taxon>
        <taxon>Erysiphe</taxon>
    </lineage>
</organism>
<dbReference type="GO" id="GO:0000785">
    <property type="term" value="C:chromatin"/>
    <property type="evidence" value="ECO:0007669"/>
    <property type="project" value="TreeGrafter"/>
</dbReference>
<dbReference type="FunFam" id="3.30.160.60:FF:002343">
    <property type="entry name" value="Zinc finger protein 33A"/>
    <property type="match status" value="1"/>
</dbReference>
<evidence type="ECO:0000259" key="9">
    <source>
        <dbReference type="PROSITE" id="PS50157"/>
    </source>
</evidence>
<evidence type="ECO:0000256" key="4">
    <source>
        <dbReference type="ARBA" id="ARBA00022771"/>
    </source>
</evidence>
<gene>
    <name evidence="10" type="ORF">EV44_g1715</name>
</gene>
<dbReference type="Gene3D" id="3.30.160.60">
    <property type="entry name" value="Classic Zinc Finger"/>
    <property type="match status" value="2"/>
</dbReference>
<reference evidence="10 11" key="1">
    <citation type="journal article" date="2014" name="BMC Genomics">
        <title>Adaptive genomic structural variation in the grape powdery mildew pathogen, Erysiphe necator.</title>
        <authorList>
            <person name="Jones L."/>
            <person name="Riaz S."/>
            <person name="Morales-Cruz A."/>
            <person name="Amrine K.C."/>
            <person name="McGuire B."/>
            <person name="Gubler W.D."/>
            <person name="Walker M.A."/>
            <person name="Cantu D."/>
        </authorList>
    </citation>
    <scope>NUCLEOTIDE SEQUENCE [LARGE SCALE GENOMIC DNA]</scope>
    <source>
        <strain evidence="11">c</strain>
    </source>
</reference>
<evidence type="ECO:0000313" key="10">
    <source>
        <dbReference type="EMBL" id="KHJ32186.1"/>
    </source>
</evidence>
<keyword evidence="4 7" id="KW-0863">Zinc-finger</keyword>
<dbReference type="Pfam" id="PF00096">
    <property type="entry name" value="zf-C2H2"/>
    <property type="match status" value="1"/>
</dbReference>
<dbReference type="STRING" id="52586.A0A0B1P5I7"/>
<feature type="domain" description="C2H2-type" evidence="9">
    <location>
        <begin position="25"/>
        <end position="52"/>
    </location>
</feature>
<feature type="region of interest" description="Disordered" evidence="8">
    <location>
        <begin position="126"/>
        <end position="151"/>
    </location>
</feature>
<evidence type="ECO:0000256" key="3">
    <source>
        <dbReference type="ARBA" id="ARBA00022737"/>
    </source>
</evidence>
<comment type="subcellular location">
    <subcellularLocation>
        <location evidence="1">Nucleus</location>
    </subcellularLocation>
</comment>
<feature type="region of interest" description="Disordered" evidence="8">
    <location>
        <begin position="1"/>
        <end position="24"/>
    </location>
</feature>
<keyword evidence="5" id="KW-0862">Zinc</keyword>
<dbReference type="GO" id="GO:0005634">
    <property type="term" value="C:nucleus"/>
    <property type="evidence" value="ECO:0007669"/>
    <property type="project" value="UniProtKB-SubCell"/>
</dbReference>
<dbReference type="EMBL" id="JNVN01002257">
    <property type="protein sequence ID" value="KHJ32186.1"/>
    <property type="molecule type" value="Genomic_DNA"/>
</dbReference>
<dbReference type="InterPro" id="IPR013087">
    <property type="entry name" value="Znf_C2H2_type"/>
</dbReference>
<dbReference type="OrthoDB" id="10018191at2759"/>
<dbReference type="Proteomes" id="UP000030854">
    <property type="component" value="Unassembled WGS sequence"/>
</dbReference>
<feature type="compositionally biased region" description="Polar residues" evidence="8">
    <location>
        <begin position="136"/>
        <end position="151"/>
    </location>
</feature>
<evidence type="ECO:0000256" key="5">
    <source>
        <dbReference type="ARBA" id="ARBA00022833"/>
    </source>
</evidence>
<keyword evidence="2" id="KW-0479">Metal-binding</keyword>
<evidence type="ECO:0000256" key="8">
    <source>
        <dbReference type="SAM" id="MobiDB-lite"/>
    </source>
</evidence>
<dbReference type="GO" id="GO:0008270">
    <property type="term" value="F:zinc ion binding"/>
    <property type="evidence" value="ECO:0007669"/>
    <property type="project" value="UniProtKB-KW"/>
</dbReference>
<evidence type="ECO:0000256" key="1">
    <source>
        <dbReference type="ARBA" id="ARBA00004123"/>
    </source>
</evidence>
<keyword evidence="11" id="KW-1185">Reference proteome</keyword>
<name>A0A0B1P5I7_UNCNE</name>
<evidence type="ECO:0000313" key="11">
    <source>
        <dbReference type="Proteomes" id="UP000030854"/>
    </source>
</evidence>
<comment type="caution">
    <text evidence="10">The sequence shown here is derived from an EMBL/GenBank/DDBJ whole genome shotgun (WGS) entry which is preliminary data.</text>
</comment>
<dbReference type="PROSITE" id="PS50157">
    <property type="entry name" value="ZINC_FINGER_C2H2_2"/>
    <property type="match status" value="2"/>
</dbReference>
<dbReference type="PROSITE" id="PS00028">
    <property type="entry name" value="ZINC_FINGER_C2H2_1"/>
    <property type="match status" value="2"/>
</dbReference>
<keyword evidence="3" id="KW-0677">Repeat</keyword>
<dbReference type="SMART" id="SM00355">
    <property type="entry name" value="ZnF_C2H2"/>
    <property type="match status" value="2"/>
</dbReference>
<proteinExistence type="predicted"/>
<feature type="domain" description="C2H2-type" evidence="9">
    <location>
        <begin position="53"/>
        <end position="75"/>
    </location>
</feature>
<evidence type="ECO:0000256" key="2">
    <source>
        <dbReference type="ARBA" id="ARBA00022723"/>
    </source>
</evidence>
<dbReference type="InterPro" id="IPR051059">
    <property type="entry name" value="VerF-like"/>
</dbReference>
<evidence type="ECO:0000256" key="7">
    <source>
        <dbReference type="PROSITE-ProRule" id="PRU00042"/>
    </source>
</evidence>
<accession>A0A0B1P5I7</accession>
<dbReference type="GO" id="GO:0000981">
    <property type="term" value="F:DNA-binding transcription factor activity, RNA polymerase II-specific"/>
    <property type="evidence" value="ECO:0007669"/>
    <property type="project" value="InterPro"/>
</dbReference>
<dbReference type="HOGENOM" id="CLU_1099180_0_0_1"/>
<keyword evidence="6" id="KW-0539">Nucleus</keyword>
<dbReference type="PANTHER" id="PTHR40626:SF11">
    <property type="entry name" value="ZINC FINGER PROTEIN YPR022C"/>
    <property type="match status" value="1"/>
</dbReference>
<dbReference type="GO" id="GO:0000978">
    <property type="term" value="F:RNA polymerase II cis-regulatory region sequence-specific DNA binding"/>
    <property type="evidence" value="ECO:0007669"/>
    <property type="project" value="InterPro"/>
</dbReference>
<protein>
    <submittedName>
        <fullName evidence="10">Putative c2h2 type zinc finger domain containing protein</fullName>
    </submittedName>
</protein>
<dbReference type="SUPFAM" id="SSF57667">
    <property type="entry name" value="beta-beta-alpha zinc fingers"/>
    <property type="match status" value="1"/>
</dbReference>
<dbReference type="InterPro" id="IPR036236">
    <property type="entry name" value="Znf_C2H2_sf"/>
</dbReference>
<dbReference type="PANTHER" id="PTHR40626">
    <property type="entry name" value="MIP31509P"/>
    <property type="match status" value="1"/>
</dbReference>
<evidence type="ECO:0000256" key="6">
    <source>
        <dbReference type="ARBA" id="ARBA00023242"/>
    </source>
</evidence>
<dbReference type="AlphaFoldDB" id="A0A0B1P5I7"/>